<name>A0A1V9FJ03_9BACT</name>
<proteinExistence type="predicted"/>
<keyword evidence="3" id="KW-0418">Kinase</keyword>
<dbReference type="InterPro" id="IPR010559">
    <property type="entry name" value="Sig_transdc_His_kin_internal"/>
</dbReference>
<sequence>MKKLNREIAFNLVFWLLYFLYEWFGLAALSGEYGSYFINACMAFPLAFIVSYLTVHIFIRKYYNKGKKVQFWIAQISVAVVLLLCRRFINYFVIYPTYFPEAQQVPLFSFGKLIVELVNLYVIVGVYALFYFVRSWYEEKQRAQMLLQEKTVAELELLKSQVQPHFIFNALNNIYGTALKTSPETAKLISHLSGLLDYNLYESKHPFVPLVHEIAYVKNYIDLQKNRYGSKLDAAVNIYDELNDLYIAPLLLLPLIENSFKHGIANSLKGAWIRVDVTRAADSFSIKVENSIDEKAPFTEVKNGGIGIKNVQTRLNLIYPDAHEFRIVKEPHSYLVVLKIKILK</sequence>
<dbReference type="OrthoDB" id="9792992at2"/>
<dbReference type="InterPro" id="IPR050640">
    <property type="entry name" value="Bact_2-comp_sensor_kinase"/>
</dbReference>
<dbReference type="GO" id="GO:0016020">
    <property type="term" value="C:membrane"/>
    <property type="evidence" value="ECO:0007669"/>
    <property type="project" value="InterPro"/>
</dbReference>
<evidence type="ECO:0000313" key="3">
    <source>
        <dbReference type="EMBL" id="OQP58335.1"/>
    </source>
</evidence>
<dbReference type="GO" id="GO:0000155">
    <property type="term" value="F:phosphorelay sensor kinase activity"/>
    <property type="evidence" value="ECO:0007669"/>
    <property type="project" value="InterPro"/>
</dbReference>
<dbReference type="RefSeq" id="WP_081165375.1">
    <property type="nucleotide sequence ID" value="NZ_LWBP01000188.1"/>
</dbReference>
<evidence type="ECO:0000256" key="1">
    <source>
        <dbReference type="SAM" id="Phobius"/>
    </source>
</evidence>
<feature type="transmembrane region" description="Helical" evidence="1">
    <location>
        <begin position="71"/>
        <end position="93"/>
    </location>
</feature>
<dbReference type="Pfam" id="PF06580">
    <property type="entry name" value="His_kinase"/>
    <property type="match status" value="1"/>
</dbReference>
<keyword evidence="1" id="KW-1133">Transmembrane helix</keyword>
<dbReference type="AlphaFoldDB" id="A0A1V9FJ03"/>
<protein>
    <submittedName>
        <fullName evidence="3">Histidine kinase</fullName>
    </submittedName>
</protein>
<comment type="caution">
    <text evidence="3">The sequence shown here is derived from an EMBL/GenBank/DDBJ whole genome shotgun (WGS) entry which is preliminary data.</text>
</comment>
<keyword evidence="1" id="KW-0472">Membrane</keyword>
<dbReference type="STRING" id="550983.A4R26_02395"/>
<feature type="domain" description="Signal transduction histidine kinase internal region" evidence="2">
    <location>
        <begin position="153"/>
        <end position="232"/>
    </location>
</feature>
<dbReference type="Proteomes" id="UP000192276">
    <property type="component" value="Unassembled WGS sequence"/>
</dbReference>
<dbReference type="PANTHER" id="PTHR34220">
    <property type="entry name" value="SENSOR HISTIDINE KINASE YPDA"/>
    <property type="match status" value="1"/>
</dbReference>
<reference evidence="4" key="1">
    <citation type="submission" date="2016-04" db="EMBL/GenBank/DDBJ databases">
        <authorList>
            <person name="Chen L."/>
            <person name="Zhuang W."/>
            <person name="Wang G."/>
        </authorList>
    </citation>
    <scope>NUCLEOTIDE SEQUENCE [LARGE SCALE GENOMIC DNA]</scope>
    <source>
        <strain evidence="4">208</strain>
    </source>
</reference>
<feature type="transmembrane region" description="Helical" evidence="1">
    <location>
        <begin position="36"/>
        <end position="59"/>
    </location>
</feature>
<accession>A0A1V9FJ03</accession>
<evidence type="ECO:0000259" key="2">
    <source>
        <dbReference type="Pfam" id="PF06580"/>
    </source>
</evidence>
<keyword evidence="1" id="KW-0812">Transmembrane</keyword>
<dbReference type="InterPro" id="IPR036890">
    <property type="entry name" value="HATPase_C_sf"/>
</dbReference>
<dbReference type="PANTHER" id="PTHR34220:SF7">
    <property type="entry name" value="SENSOR HISTIDINE KINASE YPDA"/>
    <property type="match status" value="1"/>
</dbReference>
<keyword evidence="4" id="KW-1185">Reference proteome</keyword>
<dbReference type="EMBL" id="LWBP01000188">
    <property type="protein sequence ID" value="OQP58335.1"/>
    <property type="molecule type" value="Genomic_DNA"/>
</dbReference>
<evidence type="ECO:0000313" key="4">
    <source>
        <dbReference type="Proteomes" id="UP000192276"/>
    </source>
</evidence>
<feature type="transmembrane region" description="Helical" evidence="1">
    <location>
        <begin position="12"/>
        <end position="30"/>
    </location>
</feature>
<organism evidence="3 4">
    <name type="scientific">Niastella populi</name>
    <dbReference type="NCBI Taxonomy" id="550983"/>
    <lineage>
        <taxon>Bacteria</taxon>
        <taxon>Pseudomonadati</taxon>
        <taxon>Bacteroidota</taxon>
        <taxon>Chitinophagia</taxon>
        <taxon>Chitinophagales</taxon>
        <taxon>Chitinophagaceae</taxon>
        <taxon>Niastella</taxon>
    </lineage>
</organism>
<feature type="transmembrane region" description="Helical" evidence="1">
    <location>
        <begin position="113"/>
        <end position="133"/>
    </location>
</feature>
<gene>
    <name evidence="3" type="ORF">A4R26_02395</name>
</gene>
<dbReference type="Gene3D" id="3.30.565.10">
    <property type="entry name" value="Histidine kinase-like ATPase, C-terminal domain"/>
    <property type="match status" value="1"/>
</dbReference>
<keyword evidence="3" id="KW-0808">Transferase</keyword>